<keyword evidence="3" id="KW-1185">Reference proteome</keyword>
<proteinExistence type="predicted"/>
<name>A0A8H3IP96_9LECA</name>
<organism evidence="2 3">
    <name type="scientific">Imshaugia aleurites</name>
    <dbReference type="NCBI Taxonomy" id="172621"/>
    <lineage>
        <taxon>Eukaryota</taxon>
        <taxon>Fungi</taxon>
        <taxon>Dikarya</taxon>
        <taxon>Ascomycota</taxon>
        <taxon>Pezizomycotina</taxon>
        <taxon>Lecanoromycetes</taxon>
        <taxon>OSLEUM clade</taxon>
        <taxon>Lecanoromycetidae</taxon>
        <taxon>Lecanorales</taxon>
        <taxon>Lecanorineae</taxon>
        <taxon>Parmeliaceae</taxon>
        <taxon>Imshaugia</taxon>
    </lineage>
</organism>
<accession>A0A8H3IP96</accession>
<dbReference type="EMBL" id="CAJPDT010000049">
    <property type="protein sequence ID" value="CAF9928300.1"/>
    <property type="molecule type" value="Genomic_DNA"/>
</dbReference>
<evidence type="ECO:0000313" key="3">
    <source>
        <dbReference type="Proteomes" id="UP000664534"/>
    </source>
</evidence>
<comment type="caution">
    <text evidence="2">The sequence shown here is derived from an EMBL/GenBank/DDBJ whole genome shotgun (WGS) entry which is preliminary data.</text>
</comment>
<evidence type="ECO:0000256" key="1">
    <source>
        <dbReference type="SAM" id="MobiDB-lite"/>
    </source>
</evidence>
<feature type="region of interest" description="Disordered" evidence="1">
    <location>
        <begin position="183"/>
        <end position="215"/>
    </location>
</feature>
<sequence>MPRQDEKAALAAEPGRRRRRFSKFKPFGLKMFLKYRPTEESGEEAEDTAGMEMTLWAEDLERRFTPNDGRMVGTCTVTLKRWPSEYGYSQETCIDQLQGLSEDHLINKLMCISVVRTLWNSGPLEAWCGDHLIANKSTLGETEVWAWLLFIGFKPCACPEFSHAENLDETWCYGNRIGNLETETGLNDKLEEGEVEEEEEEEEDGDDDDDDKQEG</sequence>
<reference evidence="2" key="1">
    <citation type="submission" date="2021-03" db="EMBL/GenBank/DDBJ databases">
        <authorList>
            <person name="Tagirdzhanova G."/>
        </authorList>
    </citation>
    <scope>NUCLEOTIDE SEQUENCE</scope>
</reference>
<gene>
    <name evidence="2" type="ORF">IMSHALPRED_007432</name>
</gene>
<evidence type="ECO:0000313" key="2">
    <source>
        <dbReference type="EMBL" id="CAF9928300.1"/>
    </source>
</evidence>
<protein>
    <submittedName>
        <fullName evidence="2">Uncharacterized protein</fullName>
    </submittedName>
</protein>
<dbReference type="Proteomes" id="UP000664534">
    <property type="component" value="Unassembled WGS sequence"/>
</dbReference>
<dbReference type="OrthoDB" id="10460327at2759"/>
<feature type="compositionally biased region" description="Acidic residues" evidence="1">
    <location>
        <begin position="193"/>
        <end position="215"/>
    </location>
</feature>
<dbReference type="AlphaFoldDB" id="A0A8H3IP96"/>